<dbReference type="AlphaFoldDB" id="A0A941CQG6"/>
<evidence type="ECO:0008006" key="4">
    <source>
        <dbReference type="Google" id="ProtNLM"/>
    </source>
</evidence>
<reference evidence="2" key="1">
    <citation type="submission" date="2021-04" db="EMBL/GenBank/DDBJ databases">
        <title>Proteiniclasticum sedimins sp. nov., an obligate anaerobic bacterium isolated from anaerobic sludge.</title>
        <authorList>
            <person name="Liu J."/>
        </authorList>
    </citation>
    <scope>NUCLEOTIDE SEQUENCE</scope>
    <source>
        <strain evidence="2">BAD-10</strain>
    </source>
</reference>
<dbReference type="Proteomes" id="UP000675379">
    <property type="component" value="Unassembled WGS sequence"/>
</dbReference>
<accession>A0A941CQG6</accession>
<feature type="transmembrane region" description="Helical" evidence="1">
    <location>
        <begin position="179"/>
        <end position="207"/>
    </location>
</feature>
<proteinExistence type="predicted"/>
<gene>
    <name evidence="2" type="ORF">KCG48_05345</name>
</gene>
<sequence>MLGKLMKYEVKATARYFLPLYGAILVLSAIIGVRGFQKSWLPFLEFILPTALGLAFVGLFVMTLIMVVKRFDANLLSDEGYLMFTLPVKTHALIQSKALVSLLWILASSFVFLLSIGLLIWREENVGFILREIPALLDRFPMVFLILANILMGALNFLLMVYASLALAQARAITRNRILGGTIVFIVISIIFNVVETVIFTVSGFFLRSSAWVNNLVQSLESAEAATIINSLTVIFLFSLVYLLVKNVLLYFLTHYFLDHQLNLE</sequence>
<feature type="transmembrane region" description="Helical" evidence="1">
    <location>
        <begin position="141"/>
        <end position="167"/>
    </location>
</feature>
<feature type="transmembrane region" description="Helical" evidence="1">
    <location>
        <begin position="46"/>
        <end position="68"/>
    </location>
</feature>
<name>A0A941CQG6_9CLOT</name>
<comment type="caution">
    <text evidence="2">The sequence shown here is derived from an EMBL/GenBank/DDBJ whole genome shotgun (WGS) entry which is preliminary data.</text>
</comment>
<keyword evidence="1" id="KW-1133">Transmembrane helix</keyword>
<evidence type="ECO:0000256" key="1">
    <source>
        <dbReference type="SAM" id="Phobius"/>
    </source>
</evidence>
<keyword evidence="1" id="KW-0472">Membrane</keyword>
<protein>
    <recommendedName>
        <fullName evidence="4">ABC transporter permease</fullName>
    </recommendedName>
</protein>
<feature type="transmembrane region" description="Helical" evidence="1">
    <location>
        <begin position="12"/>
        <end position="34"/>
    </location>
</feature>
<evidence type="ECO:0000313" key="2">
    <source>
        <dbReference type="EMBL" id="MBR0575764.1"/>
    </source>
</evidence>
<keyword evidence="3" id="KW-1185">Reference proteome</keyword>
<dbReference type="EMBL" id="JAGSCS010000005">
    <property type="protein sequence ID" value="MBR0575764.1"/>
    <property type="molecule type" value="Genomic_DNA"/>
</dbReference>
<feature type="transmembrane region" description="Helical" evidence="1">
    <location>
        <begin position="227"/>
        <end position="245"/>
    </location>
</feature>
<keyword evidence="1" id="KW-0812">Transmembrane</keyword>
<dbReference type="RefSeq" id="WP_211800374.1">
    <property type="nucleotide sequence ID" value="NZ_JAGSCS010000005.1"/>
</dbReference>
<feature type="transmembrane region" description="Helical" evidence="1">
    <location>
        <begin position="99"/>
        <end position="121"/>
    </location>
</feature>
<organism evidence="2 3">
    <name type="scientific">Proteiniclasticum sediminis</name>
    <dbReference type="NCBI Taxonomy" id="2804028"/>
    <lineage>
        <taxon>Bacteria</taxon>
        <taxon>Bacillati</taxon>
        <taxon>Bacillota</taxon>
        <taxon>Clostridia</taxon>
        <taxon>Eubacteriales</taxon>
        <taxon>Clostridiaceae</taxon>
        <taxon>Proteiniclasticum</taxon>
    </lineage>
</organism>
<evidence type="ECO:0000313" key="3">
    <source>
        <dbReference type="Proteomes" id="UP000675379"/>
    </source>
</evidence>